<keyword evidence="2" id="KW-1185">Reference proteome</keyword>
<proteinExistence type="predicted"/>
<gene>
    <name evidence="1" type="ORF">ACFP1F_08435</name>
</gene>
<protein>
    <submittedName>
        <fullName evidence="1">Uncharacterized protein</fullName>
    </submittedName>
</protein>
<accession>A0ABW1UVK3</accession>
<evidence type="ECO:0000313" key="1">
    <source>
        <dbReference type="EMBL" id="MFC6323763.1"/>
    </source>
</evidence>
<dbReference type="EMBL" id="JBHSSN010000015">
    <property type="protein sequence ID" value="MFC6323763.1"/>
    <property type="molecule type" value="Genomic_DNA"/>
</dbReference>
<evidence type="ECO:0000313" key="2">
    <source>
        <dbReference type="Proteomes" id="UP001596186"/>
    </source>
</evidence>
<dbReference type="RefSeq" id="WP_263852890.1">
    <property type="nucleotide sequence ID" value="NZ_JBHSSN010000015.1"/>
</dbReference>
<name>A0ABW1UVK3_9LACO</name>
<reference evidence="2" key="1">
    <citation type="journal article" date="2019" name="Int. J. Syst. Evol. Microbiol.">
        <title>The Global Catalogue of Microorganisms (GCM) 10K type strain sequencing project: providing services to taxonomists for standard genome sequencing and annotation.</title>
        <authorList>
            <consortium name="The Broad Institute Genomics Platform"/>
            <consortium name="The Broad Institute Genome Sequencing Center for Infectious Disease"/>
            <person name="Wu L."/>
            <person name="Ma J."/>
        </authorList>
    </citation>
    <scope>NUCLEOTIDE SEQUENCE [LARGE SCALE GENOMIC DNA]</scope>
    <source>
        <strain evidence="2">CCM 8895</strain>
    </source>
</reference>
<dbReference type="Proteomes" id="UP001596186">
    <property type="component" value="Unassembled WGS sequence"/>
</dbReference>
<sequence>MKKLDKAEKKRLSKLAASKVNSKGADIKKSSFKEWMSEAEH</sequence>
<organism evidence="1 2">
    <name type="scientific">Companilactobacillus baiquanensis</name>
    <dbReference type="NCBI Taxonomy" id="2486005"/>
    <lineage>
        <taxon>Bacteria</taxon>
        <taxon>Bacillati</taxon>
        <taxon>Bacillota</taxon>
        <taxon>Bacilli</taxon>
        <taxon>Lactobacillales</taxon>
        <taxon>Lactobacillaceae</taxon>
        <taxon>Companilactobacillus</taxon>
    </lineage>
</organism>
<comment type="caution">
    <text evidence="1">The sequence shown here is derived from an EMBL/GenBank/DDBJ whole genome shotgun (WGS) entry which is preliminary data.</text>
</comment>